<comment type="caution">
    <text evidence="8">The sequence shown here is derived from an EMBL/GenBank/DDBJ whole genome shotgun (WGS) entry which is preliminary data.</text>
</comment>
<keyword evidence="2" id="KW-0813">Transport</keyword>
<feature type="transmembrane region" description="Helical" evidence="6">
    <location>
        <begin position="107"/>
        <end position="136"/>
    </location>
</feature>
<dbReference type="AlphaFoldDB" id="A0A8T0D918"/>
<dbReference type="PANTHER" id="PTHR12778:SF10">
    <property type="entry name" value="MAJOR FACILITATOR SUPERFAMILY DOMAIN-CONTAINING PROTEIN 3"/>
    <property type="match status" value="1"/>
</dbReference>
<dbReference type="GO" id="GO:0016020">
    <property type="term" value="C:membrane"/>
    <property type="evidence" value="ECO:0007669"/>
    <property type="project" value="UniProtKB-SubCell"/>
</dbReference>
<protein>
    <recommendedName>
        <fullName evidence="10">Major facilitator superfamily associated domain-containing protein</fullName>
    </recommendedName>
</protein>
<dbReference type="EMBL" id="JTDF01011872">
    <property type="protein sequence ID" value="KAF8563444.1"/>
    <property type="molecule type" value="Genomic_DNA"/>
</dbReference>
<dbReference type="InterPro" id="IPR036259">
    <property type="entry name" value="MFS_trans_sf"/>
</dbReference>
<reference evidence="8 9" key="1">
    <citation type="submission" date="2019-07" db="EMBL/GenBank/DDBJ databases">
        <title>Annotation for the trematode Paragonimus westermani.</title>
        <authorList>
            <person name="Choi Y.-J."/>
        </authorList>
    </citation>
    <scope>NUCLEOTIDE SEQUENCE [LARGE SCALE GENOMIC DNA]</scope>
    <source>
        <strain evidence="8">180907_Pwestermani</strain>
    </source>
</reference>
<dbReference type="PANTHER" id="PTHR12778">
    <property type="entry name" value="SOLUTE CARRIER FAMILY 33 ACETYL-COA TRANSPORTER -RELATED"/>
    <property type="match status" value="1"/>
</dbReference>
<evidence type="ECO:0000256" key="2">
    <source>
        <dbReference type="ARBA" id="ARBA00022448"/>
    </source>
</evidence>
<dbReference type="GO" id="GO:0035348">
    <property type="term" value="P:acetyl-CoA transmembrane transport"/>
    <property type="evidence" value="ECO:0007669"/>
    <property type="project" value="InterPro"/>
</dbReference>
<dbReference type="GO" id="GO:0008521">
    <property type="term" value="F:acetyl-CoA transmembrane transporter activity"/>
    <property type="evidence" value="ECO:0007669"/>
    <property type="project" value="InterPro"/>
</dbReference>
<evidence type="ECO:0000256" key="7">
    <source>
        <dbReference type="SAM" id="SignalP"/>
    </source>
</evidence>
<dbReference type="Proteomes" id="UP000699462">
    <property type="component" value="Unassembled WGS sequence"/>
</dbReference>
<keyword evidence="5 6" id="KW-0472">Membrane</keyword>
<organism evidence="8 9">
    <name type="scientific">Paragonimus westermani</name>
    <dbReference type="NCBI Taxonomy" id="34504"/>
    <lineage>
        <taxon>Eukaryota</taxon>
        <taxon>Metazoa</taxon>
        <taxon>Spiralia</taxon>
        <taxon>Lophotrochozoa</taxon>
        <taxon>Platyhelminthes</taxon>
        <taxon>Trematoda</taxon>
        <taxon>Digenea</taxon>
        <taxon>Plagiorchiida</taxon>
        <taxon>Troglotremata</taxon>
        <taxon>Troglotrematidae</taxon>
        <taxon>Paragonimus</taxon>
    </lineage>
</organism>
<gene>
    <name evidence="8" type="ORF">P879_11154</name>
</gene>
<proteinExistence type="predicted"/>
<dbReference type="Gene3D" id="1.20.1250.20">
    <property type="entry name" value="MFS general substrate transporter like domains"/>
    <property type="match status" value="1"/>
</dbReference>
<name>A0A8T0D918_9TREM</name>
<keyword evidence="9" id="KW-1185">Reference proteome</keyword>
<evidence type="ECO:0000256" key="1">
    <source>
        <dbReference type="ARBA" id="ARBA00004141"/>
    </source>
</evidence>
<evidence type="ECO:0000256" key="4">
    <source>
        <dbReference type="ARBA" id="ARBA00022989"/>
    </source>
</evidence>
<sequence length="227" mass="24784">MQWNLLLLLYLYILEGVPYGLQSRFLPLILRSHGLSLTALGIYKLLYIPWLLKCLYAPCVDALATKRAWLLGSLLGLFSVTVVLSAYHNIVPYAPSEKGPVRPTSMWPLAFCLFMYNLFAATQDIAVDGIALLLLSSSQLAMGNAIQVVGYKLGAIVGGGLLTSLTSLFDVSQVFGMIACIYAVGIILCMCRSTLEDAGAVGSENKGECAIFLCHYLIPSRFYFAYS</sequence>
<evidence type="ECO:0000313" key="9">
    <source>
        <dbReference type="Proteomes" id="UP000699462"/>
    </source>
</evidence>
<evidence type="ECO:0000313" key="8">
    <source>
        <dbReference type="EMBL" id="KAF8563444.1"/>
    </source>
</evidence>
<keyword evidence="3 6" id="KW-0812">Transmembrane</keyword>
<keyword evidence="4 6" id="KW-1133">Transmembrane helix</keyword>
<comment type="subcellular location">
    <subcellularLocation>
        <location evidence="1">Membrane</location>
        <topology evidence="1">Multi-pass membrane protein</topology>
    </subcellularLocation>
</comment>
<feature type="chain" id="PRO_5035845783" description="Major facilitator superfamily associated domain-containing protein" evidence="7">
    <location>
        <begin position="17"/>
        <end position="227"/>
    </location>
</feature>
<dbReference type="InterPro" id="IPR024371">
    <property type="entry name" value="AcetylCoA_trans_1-like"/>
</dbReference>
<feature type="transmembrane region" description="Helical" evidence="6">
    <location>
        <begin position="68"/>
        <end position="87"/>
    </location>
</feature>
<keyword evidence="7" id="KW-0732">Signal</keyword>
<evidence type="ECO:0008006" key="10">
    <source>
        <dbReference type="Google" id="ProtNLM"/>
    </source>
</evidence>
<dbReference type="OrthoDB" id="6415790at2759"/>
<accession>A0A8T0D918</accession>
<dbReference type="InterPro" id="IPR004752">
    <property type="entry name" value="AmpG_permease/AT-1"/>
</dbReference>
<feature type="signal peptide" evidence="7">
    <location>
        <begin position="1"/>
        <end position="16"/>
    </location>
</feature>
<feature type="transmembrane region" description="Helical" evidence="6">
    <location>
        <begin position="33"/>
        <end position="56"/>
    </location>
</feature>
<evidence type="ECO:0000256" key="3">
    <source>
        <dbReference type="ARBA" id="ARBA00022692"/>
    </source>
</evidence>
<evidence type="ECO:0000256" key="6">
    <source>
        <dbReference type="SAM" id="Phobius"/>
    </source>
</evidence>
<dbReference type="Pfam" id="PF13000">
    <property type="entry name" value="Acatn"/>
    <property type="match status" value="1"/>
</dbReference>
<evidence type="ECO:0000256" key="5">
    <source>
        <dbReference type="ARBA" id="ARBA00023136"/>
    </source>
</evidence>
<feature type="transmembrane region" description="Helical" evidence="6">
    <location>
        <begin position="175"/>
        <end position="195"/>
    </location>
</feature>
<dbReference type="SUPFAM" id="SSF103473">
    <property type="entry name" value="MFS general substrate transporter"/>
    <property type="match status" value="1"/>
</dbReference>